<protein>
    <submittedName>
        <fullName evidence="4">Peptidase C25-like protein</fullName>
    </submittedName>
</protein>
<evidence type="ECO:0000256" key="1">
    <source>
        <dbReference type="ARBA" id="ARBA00022729"/>
    </source>
</evidence>
<dbReference type="NCBIfam" id="NF033707">
    <property type="entry name" value="T9SS_sortase"/>
    <property type="match status" value="1"/>
</dbReference>
<keyword evidence="1 2" id="KW-0732">Signal</keyword>
<feature type="domain" description="Gingipain" evidence="3">
    <location>
        <begin position="359"/>
        <end position="723"/>
    </location>
</feature>
<proteinExistence type="predicted"/>
<feature type="chain" id="PRO_5016239385" evidence="2">
    <location>
        <begin position="25"/>
        <end position="1084"/>
    </location>
</feature>
<dbReference type="OrthoDB" id="9809780at2"/>
<dbReference type="Pfam" id="PF01364">
    <property type="entry name" value="Peptidase_C25"/>
    <property type="match status" value="1"/>
</dbReference>
<dbReference type="Gene3D" id="3.40.50.1460">
    <property type="match status" value="1"/>
</dbReference>
<keyword evidence="5" id="KW-1185">Reference proteome</keyword>
<dbReference type="Gene3D" id="3.40.50.10390">
    <property type="entry name" value="Gingipain r, domain 1"/>
    <property type="match status" value="1"/>
</dbReference>
<evidence type="ECO:0000259" key="3">
    <source>
        <dbReference type="Pfam" id="PF01364"/>
    </source>
</evidence>
<dbReference type="GO" id="GO:0006508">
    <property type="term" value="P:proteolysis"/>
    <property type="evidence" value="ECO:0007669"/>
    <property type="project" value="InterPro"/>
</dbReference>
<dbReference type="EMBL" id="QLLK01000006">
    <property type="protein sequence ID" value="RAI89276.1"/>
    <property type="molecule type" value="Genomic_DNA"/>
</dbReference>
<comment type="caution">
    <text evidence="4">The sequence shown here is derived from an EMBL/GenBank/DDBJ whole genome shotgun (WGS) entry which is preliminary data.</text>
</comment>
<dbReference type="InterPro" id="IPR029031">
    <property type="entry name" value="Gingipain_N_sf"/>
</dbReference>
<dbReference type="CDD" id="cd02258">
    <property type="entry name" value="Peptidase_C25_N"/>
    <property type="match status" value="1"/>
</dbReference>
<dbReference type="SUPFAM" id="SSF52129">
    <property type="entry name" value="Caspase-like"/>
    <property type="match status" value="1"/>
</dbReference>
<dbReference type="InterPro" id="IPR029030">
    <property type="entry name" value="Caspase-like_dom_sf"/>
</dbReference>
<dbReference type="RefSeq" id="WP_111611667.1">
    <property type="nucleotide sequence ID" value="NZ_QLLK01000006.1"/>
</dbReference>
<reference evidence="4 5" key="1">
    <citation type="submission" date="2018-06" db="EMBL/GenBank/DDBJ databases">
        <title>Genomic Encyclopedia of Archaeal and Bacterial Type Strains, Phase II (KMG-II): from individual species to whole genera.</title>
        <authorList>
            <person name="Goeker M."/>
        </authorList>
    </citation>
    <scope>NUCLEOTIDE SEQUENCE [LARGE SCALE GENOMIC DNA]</scope>
    <source>
        <strain evidence="4 5">DSM 23446</strain>
    </source>
</reference>
<dbReference type="InterPro" id="IPR001769">
    <property type="entry name" value="Gingipain"/>
</dbReference>
<dbReference type="GO" id="GO:0008234">
    <property type="term" value="F:cysteine-type peptidase activity"/>
    <property type="evidence" value="ECO:0007669"/>
    <property type="project" value="InterPro"/>
</dbReference>
<dbReference type="Proteomes" id="UP000249610">
    <property type="component" value="Unassembled WGS sequence"/>
</dbReference>
<feature type="signal peptide" evidence="2">
    <location>
        <begin position="1"/>
        <end position="24"/>
    </location>
</feature>
<dbReference type="AlphaFoldDB" id="A0A327PHS2"/>
<organism evidence="4 5">
    <name type="scientific">Algoriphagus yeomjeoni</name>
    <dbReference type="NCBI Taxonomy" id="291403"/>
    <lineage>
        <taxon>Bacteria</taxon>
        <taxon>Pseudomonadati</taxon>
        <taxon>Bacteroidota</taxon>
        <taxon>Cytophagia</taxon>
        <taxon>Cytophagales</taxon>
        <taxon>Cyclobacteriaceae</taxon>
        <taxon>Algoriphagus</taxon>
    </lineage>
</organism>
<accession>A0A327PHS2</accession>
<name>A0A327PHS2_9BACT</name>
<evidence type="ECO:0000313" key="4">
    <source>
        <dbReference type="EMBL" id="RAI89276.1"/>
    </source>
</evidence>
<evidence type="ECO:0000256" key="2">
    <source>
        <dbReference type="SAM" id="SignalP"/>
    </source>
</evidence>
<evidence type="ECO:0000313" key="5">
    <source>
        <dbReference type="Proteomes" id="UP000249610"/>
    </source>
</evidence>
<gene>
    <name evidence="4" type="ORF">LV83_02317</name>
</gene>
<sequence length="1084" mass="120433">MICKSHKLLVTLLFNILLIGSASGQNSFYKFKITEEGVYKLNANQAQDFGANSLSEITIYGYPGMLPQLLQPQNIELQEVPSWEIDGNLYFYLSSPHSYTFDEETIEYQHNPYSDSISFLVGISPNPKRIATISGQSGTLDPAILYQWNWLKEDENNILNSGRTWYSRAIAPGITRGYSFPLETNSNAKWKVSAKLMSSASLASQITIAVDEMTISESSFGGIPSNTYAIKGEEVWANESFSPLGNQVERLRVSFQATSSNDAGYFEYIGIGVPHSSDSLDEGIYSMNQETSISIAAITGLSVWEVGDFFNPKAIDFSTGNIITGQRFIVFDKNQAKLISEIEPAKINLRTQSAWPELLIITPKTLSYSANKLSLHKLGLGIYSEVAFLDEIYDSFGYGNPDLNAIRNFIAWHYHQGGKLQNVLILGKGTFDYKGILGGRPNLVPIYTSRNSLNPLSTFSSDDYFSLIEFGQGEWEETRDGDEIMQIGVGRLPVINAQEANIVVDKIIDYEKNPIGGDWKKTVTFFADDGDNNIHLRDSEAHASFLNENHKDFKQQKLYLDRFEQEKSGERQTSPQAKTALEETLQKGTLLLNFIGHGNETTLTAEEIFLTSDISNWAKQEKLALWVTATCQFGRHDSPFLRSAAEELLTATNKGAIGLLTTGRPVFSSVNFSLNDAFFKEVFKLEDEHYQDLGSIFRNTKNKSLNGALNRNFSLLADPSMKLASPEFQIEFTSFKNPDNQTILDTLSALQVVDFEAEVINPNTGRVSTAFEGVYTVELHDKPITDKTLGDESNPVDFVISENLIFKGKGKIVAGKITGRMIIPKNINLEFGEGKVRILGENTSQNWEAYGFSPIEIGGTSSAPLGDTEGPIIGASFGGKGESPFIFPSKTIRMEATFSDSSGINISGFLPAENLTIQINDKAPELLNDYFTSENSTYKSGKVTFVLKDLKEGKNLVTIRAWDNLGNGSVFNEEITVDGSDKLRILSHKTYPNPAVIESRFELEHNQPGENLILTLAVFQTDGKTLFTESERLVKANAQIDDLVWFFLQNQTKYPAKGTYIYKLTLQSEFDNSVDSVSGLILIQ</sequence>